<proteinExistence type="predicted"/>
<sequence length="471" mass="51237">MEKRYGLPTAIAMVIGIVIGSGVFIKGGKVLALTHGNMLQGVLVVGIVGLICIICSLVFAELGSKYEKVNGVVDYAEVALGPTYSYYVGWFMTTIYYPCLAAMLAFFSAVFFLALFDIPTLDFFVTGTVSSEALGLGAGFLIIGYGINAISPKLAGKLQVSMTVIKLIPLLLMGIVGIIVGFSTGATQNVLNYVNSPEYAEAIEGTTAFQGVFSGVASFAFAYEGWIIATSINSELKDAKKNLPLALICGALFCTVLYCLYIFAMSCVGDVETIIGTWPLGEKLPKIAFSVVFGNTVGTVVYAFIAIGCLGVMNGLIMGSSRGMYSVSARNMGPRPEFYGHIDDQNGFTIKSTIIGMMFAGFWYAWTSIFWMYDFMGGLHNCQWIAWEPDEICIINLYAMYIPMFAALMFKDKGGNVFKRYILPALGILCCCFMVYCCWVGKGYQQVCGYLIFFALVMFVGYLLKTPKKAK</sequence>
<feature type="transmembrane region" description="Helical" evidence="5">
    <location>
        <begin position="287"/>
        <end position="317"/>
    </location>
</feature>
<evidence type="ECO:0000313" key="6">
    <source>
        <dbReference type="EMBL" id="MDO4842372.1"/>
    </source>
</evidence>
<keyword evidence="3 5" id="KW-1133">Transmembrane helix</keyword>
<feature type="transmembrane region" description="Helical" evidence="5">
    <location>
        <begin position="422"/>
        <end position="441"/>
    </location>
</feature>
<dbReference type="InterPro" id="IPR050598">
    <property type="entry name" value="AminoAcid_Transporter"/>
</dbReference>
<keyword evidence="2 5" id="KW-0812">Transmembrane</keyword>
<keyword evidence="4 5" id="KW-0472">Membrane</keyword>
<evidence type="ECO:0000256" key="1">
    <source>
        <dbReference type="ARBA" id="ARBA00004141"/>
    </source>
</evidence>
<evidence type="ECO:0000256" key="4">
    <source>
        <dbReference type="ARBA" id="ARBA00023136"/>
    </source>
</evidence>
<feature type="transmembrane region" description="Helical" evidence="5">
    <location>
        <begin position="167"/>
        <end position="187"/>
    </location>
</feature>
<dbReference type="PIRSF" id="PIRSF006060">
    <property type="entry name" value="AA_transporter"/>
    <property type="match status" value="1"/>
</dbReference>
<feature type="transmembrane region" description="Helical" evidence="5">
    <location>
        <begin position="447"/>
        <end position="464"/>
    </location>
</feature>
<feature type="transmembrane region" description="Helical" evidence="5">
    <location>
        <begin position="354"/>
        <end position="373"/>
    </location>
</feature>
<dbReference type="InterPro" id="IPR002293">
    <property type="entry name" value="AA/rel_permease1"/>
</dbReference>
<keyword evidence="7" id="KW-1185">Reference proteome</keyword>
<feature type="transmembrane region" description="Helical" evidence="5">
    <location>
        <begin position="7"/>
        <end position="25"/>
    </location>
</feature>
<evidence type="ECO:0000256" key="2">
    <source>
        <dbReference type="ARBA" id="ARBA00022692"/>
    </source>
</evidence>
<gene>
    <name evidence="6" type="ORF">Q3982_06835</name>
</gene>
<evidence type="ECO:0000313" key="7">
    <source>
        <dbReference type="Proteomes" id="UP001168575"/>
    </source>
</evidence>
<name>A0AA43RML7_9ACTN</name>
<comment type="caution">
    <text evidence="6">The sequence shown here is derived from an EMBL/GenBank/DDBJ whole genome shotgun (WGS) entry which is preliminary data.</text>
</comment>
<dbReference type="GO" id="GO:0016020">
    <property type="term" value="C:membrane"/>
    <property type="evidence" value="ECO:0007669"/>
    <property type="project" value="UniProtKB-SubCell"/>
</dbReference>
<dbReference type="EMBL" id="JAUMVS010000152">
    <property type="protein sequence ID" value="MDO4842372.1"/>
    <property type="molecule type" value="Genomic_DNA"/>
</dbReference>
<feature type="transmembrane region" description="Helical" evidence="5">
    <location>
        <begin position="207"/>
        <end position="231"/>
    </location>
</feature>
<dbReference type="Pfam" id="PF13520">
    <property type="entry name" value="AA_permease_2"/>
    <property type="match status" value="1"/>
</dbReference>
<feature type="transmembrane region" description="Helical" evidence="5">
    <location>
        <begin position="37"/>
        <end position="60"/>
    </location>
</feature>
<dbReference type="Gene3D" id="1.20.1740.10">
    <property type="entry name" value="Amino acid/polyamine transporter I"/>
    <property type="match status" value="1"/>
</dbReference>
<dbReference type="AlphaFoldDB" id="A0AA43RML7"/>
<dbReference type="Proteomes" id="UP001168575">
    <property type="component" value="Unassembled WGS sequence"/>
</dbReference>
<dbReference type="PANTHER" id="PTHR11785:SF512">
    <property type="entry name" value="SOBREMESA, ISOFORM B"/>
    <property type="match status" value="1"/>
</dbReference>
<evidence type="ECO:0000256" key="5">
    <source>
        <dbReference type="SAM" id="Phobius"/>
    </source>
</evidence>
<feature type="transmembrane region" description="Helical" evidence="5">
    <location>
        <begin position="95"/>
        <end position="116"/>
    </location>
</feature>
<dbReference type="PANTHER" id="PTHR11785">
    <property type="entry name" value="AMINO ACID TRANSPORTER"/>
    <property type="match status" value="1"/>
</dbReference>
<dbReference type="GO" id="GO:0015179">
    <property type="term" value="F:L-amino acid transmembrane transporter activity"/>
    <property type="evidence" value="ECO:0007669"/>
    <property type="project" value="TreeGrafter"/>
</dbReference>
<comment type="subcellular location">
    <subcellularLocation>
        <location evidence="1">Membrane</location>
        <topology evidence="1">Multi-pass membrane protein</topology>
    </subcellularLocation>
</comment>
<evidence type="ECO:0000256" key="3">
    <source>
        <dbReference type="ARBA" id="ARBA00022989"/>
    </source>
</evidence>
<feature type="transmembrane region" description="Helical" evidence="5">
    <location>
        <begin position="243"/>
        <end position="264"/>
    </location>
</feature>
<reference evidence="6" key="1">
    <citation type="submission" date="2023-07" db="EMBL/GenBank/DDBJ databases">
        <title>Between Cages and Wild: Unraveling the Impact of Captivity on Animal Microbiomes and Antimicrobial Resistance.</title>
        <authorList>
            <person name="Schmartz G.P."/>
            <person name="Rehner J."/>
            <person name="Schuff M.J."/>
            <person name="Becker S.L."/>
            <person name="Kravczyk M."/>
            <person name="Gurevich A."/>
            <person name="Francke R."/>
            <person name="Mueller R."/>
            <person name="Keller V."/>
            <person name="Keller A."/>
        </authorList>
    </citation>
    <scope>NUCLEOTIDE SEQUENCE</scope>
    <source>
        <strain evidence="6">S12M_St_49</strain>
    </source>
</reference>
<organism evidence="6 7">
    <name type="scientific">Phoenicibacter congonensis</name>
    <dbReference type="NCBI Taxonomy" id="1944646"/>
    <lineage>
        <taxon>Bacteria</taxon>
        <taxon>Bacillati</taxon>
        <taxon>Actinomycetota</taxon>
        <taxon>Coriobacteriia</taxon>
        <taxon>Eggerthellales</taxon>
        <taxon>Eggerthellaceae</taxon>
        <taxon>Phoenicibacter</taxon>
    </lineage>
</organism>
<accession>A0AA43RML7</accession>
<protein>
    <submittedName>
        <fullName evidence="6">APC family permease</fullName>
    </submittedName>
</protein>
<feature type="transmembrane region" description="Helical" evidence="5">
    <location>
        <begin position="136"/>
        <end position="155"/>
    </location>
</feature>